<evidence type="ECO:0000259" key="2">
    <source>
        <dbReference type="Pfam" id="PF13577"/>
    </source>
</evidence>
<feature type="domain" description="SnoaL-like" evidence="2">
    <location>
        <begin position="6"/>
        <end position="127"/>
    </location>
</feature>
<sequence>MTALDDLLARAEITDVLCRYAHAIDRGDRALARTCYHADATDDHGRFSGTVDELFAFFESYGATLASTYHFLGVPTIALAGDRAEVETYCLYRREFKDPGAEAVFQGLRYFDVFERRTSRWLIARRTVILDWEHAAPPGPATPSPASWKRGARGEADPAASLTRALAAG</sequence>
<dbReference type="Proteomes" id="UP000247892">
    <property type="component" value="Unassembled WGS sequence"/>
</dbReference>
<evidence type="ECO:0000313" key="4">
    <source>
        <dbReference type="Proteomes" id="UP000247892"/>
    </source>
</evidence>
<name>A0A318LV80_9PSEU</name>
<evidence type="ECO:0000313" key="3">
    <source>
        <dbReference type="EMBL" id="PXY36268.1"/>
    </source>
</evidence>
<dbReference type="Pfam" id="PF13577">
    <property type="entry name" value="SnoaL_4"/>
    <property type="match status" value="1"/>
</dbReference>
<dbReference type="InterPro" id="IPR032710">
    <property type="entry name" value="NTF2-like_dom_sf"/>
</dbReference>
<dbReference type="RefSeq" id="WP_110336274.1">
    <property type="nucleotide sequence ID" value="NZ_MASU01000005.1"/>
</dbReference>
<organism evidence="3 4">
    <name type="scientific">Prauserella flavalba</name>
    <dbReference type="NCBI Taxonomy" id="1477506"/>
    <lineage>
        <taxon>Bacteria</taxon>
        <taxon>Bacillati</taxon>
        <taxon>Actinomycetota</taxon>
        <taxon>Actinomycetes</taxon>
        <taxon>Pseudonocardiales</taxon>
        <taxon>Pseudonocardiaceae</taxon>
        <taxon>Prauserella</taxon>
    </lineage>
</organism>
<keyword evidence="4" id="KW-1185">Reference proteome</keyword>
<dbReference type="Gene3D" id="3.10.450.50">
    <property type="match status" value="1"/>
</dbReference>
<feature type="region of interest" description="Disordered" evidence="1">
    <location>
        <begin position="134"/>
        <end position="169"/>
    </location>
</feature>
<reference evidence="3 4" key="1">
    <citation type="submission" date="2016-07" db="EMBL/GenBank/DDBJ databases">
        <title>Draft genome sequence of Prauserella sp. YIM 121212, isolated from alkaline soil.</title>
        <authorList>
            <person name="Ruckert C."/>
            <person name="Albersmeier A."/>
            <person name="Jiang C.-L."/>
            <person name="Jiang Y."/>
            <person name="Kalinowski J."/>
            <person name="Schneider O."/>
            <person name="Winkler A."/>
            <person name="Zotchev S.B."/>
        </authorList>
    </citation>
    <scope>NUCLEOTIDE SEQUENCE [LARGE SCALE GENOMIC DNA]</scope>
    <source>
        <strain evidence="3 4">YIM 121212</strain>
    </source>
</reference>
<comment type="caution">
    <text evidence="3">The sequence shown here is derived from an EMBL/GenBank/DDBJ whole genome shotgun (WGS) entry which is preliminary data.</text>
</comment>
<dbReference type="InterPro" id="IPR037401">
    <property type="entry name" value="SnoaL-like"/>
</dbReference>
<dbReference type="CDD" id="cd00531">
    <property type="entry name" value="NTF2_like"/>
    <property type="match status" value="1"/>
</dbReference>
<dbReference type="OrthoDB" id="7605094at2"/>
<dbReference type="AlphaFoldDB" id="A0A318LV80"/>
<dbReference type="EMBL" id="MASU01000005">
    <property type="protein sequence ID" value="PXY36268.1"/>
    <property type="molecule type" value="Genomic_DNA"/>
</dbReference>
<protein>
    <recommendedName>
        <fullName evidence="2">SnoaL-like domain-containing protein</fullName>
    </recommendedName>
</protein>
<gene>
    <name evidence="3" type="ORF">BA062_12650</name>
</gene>
<proteinExistence type="predicted"/>
<dbReference type="SUPFAM" id="SSF54427">
    <property type="entry name" value="NTF2-like"/>
    <property type="match status" value="1"/>
</dbReference>
<accession>A0A318LV80</accession>
<evidence type="ECO:0000256" key="1">
    <source>
        <dbReference type="SAM" id="MobiDB-lite"/>
    </source>
</evidence>